<feature type="transmembrane region" description="Helical" evidence="7">
    <location>
        <begin position="28"/>
        <end position="48"/>
    </location>
</feature>
<dbReference type="PROSITE" id="PS01311">
    <property type="entry name" value="LGT"/>
    <property type="match status" value="1"/>
</dbReference>
<evidence type="ECO:0000256" key="1">
    <source>
        <dbReference type="ARBA" id="ARBA00007150"/>
    </source>
</evidence>
<evidence type="ECO:0000313" key="8">
    <source>
        <dbReference type="EMBL" id="WGH77618.1"/>
    </source>
</evidence>
<comment type="catalytic activity">
    <reaction evidence="7">
        <text>L-cysteinyl-[prolipoprotein] + a 1,2-diacyl-sn-glycero-3-phospho-(1'-sn-glycerol) = an S-1,2-diacyl-sn-glyceryl-L-cysteinyl-[prolipoprotein] + sn-glycerol 1-phosphate + H(+)</text>
        <dbReference type="Rhea" id="RHEA:56712"/>
        <dbReference type="Rhea" id="RHEA-COMP:14679"/>
        <dbReference type="Rhea" id="RHEA-COMP:14680"/>
        <dbReference type="ChEBI" id="CHEBI:15378"/>
        <dbReference type="ChEBI" id="CHEBI:29950"/>
        <dbReference type="ChEBI" id="CHEBI:57685"/>
        <dbReference type="ChEBI" id="CHEBI:64716"/>
        <dbReference type="ChEBI" id="CHEBI:140658"/>
        <dbReference type="EC" id="2.5.1.145"/>
    </reaction>
</comment>
<evidence type="ECO:0000256" key="3">
    <source>
        <dbReference type="ARBA" id="ARBA00022679"/>
    </source>
</evidence>
<keyword evidence="5 7" id="KW-1133">Transmembrane helix</keyword>
<gene>
    <name evidence="7 8" type="primary">lgt</name>
    <name evidence="8" type="ORF">P8627_11275</name>
</gene>
<feature type="transmembrane region" description="Helical" evidence="7">
    <location>
        <begin position="109"/>
        <end position="127"/>
    </location>
</feature>
<comment type="similarity">
    <text evidence="1 7">Belongs to the Lgt family.</text>
</comment>
<feature type="transmembrane region" description="Helical" evidence="7">
    <location>
        <begin position="221"/>
        <end position="240"/>
    </location>
</feature>
<dbReference type="Pfam" id="PF01790">
    <property type="entry name" value="LGT"/>
    <property type="match status" value="1"/>
</dbReference>
<comment type="subcellular location">
    <subcellularLocation>
        <location evidence="7">Cell membrane</location>
        <topology evidence="7">Multi-pass membrane protein</topology>
    </subcellularLocation>
</comment>
<evidence type="ECO:0000313" key="9">
    <source>
        <dbReference type="Proteomes" id="UP001243420"/>
    </source>
</evidence>
<dbReference type="RefSeq" id="WP_279964200.1">
    <property type="nucleotide sequence ID" value="NZ_CP122537.1"/>
</dbReference>
<keyword evidence="4 7" id="KW-0812">Transmembrane</keyword>
<feature type="transmembrane region" description="Helical" evidence="7">
    <location>
        <begin position="273"/>
        <end position="290"/>
    </location>
</feature>
<name>A0ABY8L8C9_9RHOB</name>
<keyword evidence="2 7" id="KW-1003">Cell membrane</keyword>
<organism evidence="8 9">
    <name type="scientific">Jannaschia ovalis</name>
    <dbReference type="NCBI Taxonomy" id="3038773"/>
    <lineage>
        <taxon>Bacteria</taxon>
        <taxon>Pseudomonadati</taxon>
        <taxon>Pseudomonadota</taxon>
        <taxon>Alphaproteobacteria</taxon>
        <taxon>Rhodobacterales</taxon>
        <taxon>Roseobacteraceae</taxon>
        <taxon>Jannaschia</taxon>
    </lineage>
</organism>
<feature type="transmembrane region" description="Helical" evidence="7">
    <location>
        <begin position="139"/>
        <end position="157"/>
    </location>
</feature>
<reference evidence="8 9" key="1">
    <citation type="submission" date="2023-04" db="EMBL/GenBank/DDBJ databases">
        <title>Jannaschia ovalis sp. nov., a marine bacterium isolated from sea tidal flat.</title>
        <authorList>
            <person name="Kwon D.Y."/>
            <person name="Kim J.-J."/>
        </authorList>
    </citation>
    <scope>NUCLEOTIDE SEQUENCE [LARGE SCALE GENOMIC DNA]</scope>
    <source>
        <strain evidence="8 9">GRR-S6-38</strain>
    </source>
</reference>
<evidence type="ECO:0000256" key="6">
    <source>
        <dbReference type="ARBA" id="ARBA00023136"/>
    </source>
</evidence>
<feature type="transmembrane region" description="Helical" evidence="7">
    <location>
        <begin position="69"/>
        <end position="89"/>
    </location>
</feature>
<accession>A0ABY8L8C9</accession>
<keyword evidence="9" id="KW-1185">Reference proteome</keyword>
<evidence type="ECO:0000256" key="2">
    <source>
        <dbReference type="ARBA" id="ARBA00022475"/>
    </source>
</evidence>
<evidence type="ECO:0000256" key="4">
    <source>
        <dbReference type="ARBA" id="ARBA00022692"/>
    </source>
</evidence>
<dbReference type="NCBIfam" id="TIGR00544">
    <property type="entry name" value="lgt"/>
    <property type="match status" value="1"/>
</dbReference>
<dbReference type="PANTHER" id="PTHR30589:SF0">
    <property type="entry name" value="PHOSPHATIDYLGLYCEROL--PROLIPOPROTEIN DIACYLGLYCERYL TRANSFERASE"/>
    <property type="match status" value="1"/>
</dbReference>
<protein>
    <recommendedName>
        <fullName evidence="7">Phosphatidylglycerol--prolipoprotein diacylglyceryl transferase</fullName>
        <ecNumber evidence="7">2.5.1.145</ecNumber>
    </recommendedName>
</protein>
<dbReference type="InterPro" id="IPR001640">
    <property type="entry name" value="Lgt"/>
</dbReference>
<comment type="pathway">
    <text evidence="7">Protein modification; lipoprotein biosynthesis (diacylglyceryl transfer).</text>
</comment>
<sequence>MILAIPFPDISPELFSVSLGGFDFALRWYALAYIAGIVGGWAMARHVTQQAHLWPRSEVFVTRAQIEDIMTWVILAIVLGGRLGYVIFYQPGYYLQNPLEALAIWQGGMSFHGGMIATGLVVIVYAMRHGIPIRSLLDVGALAAPLGLGLGRLANFINAELWGRPSTVPWAVIFPGADAQSCANLGELCARHPSQLYEAVLEGLVLLVVLWVLAYRGALKVPGLICGLFLGGYGLARFVVEYYRQPDAQYITAANPAGHVIGWDGWGLTMGQVLSLPMLVAGLAAAALVWRSARARAA</sequence>
<dbReference type="PANTHER" id="PTHR30589">
    <property type="entry name" value="PROLIPOPROTEIN DIACYLGLYCERYL TRANSFERASE"/>
    <property type="match status" value="1"/>
</dbReference>
<dbReference type="EMBL" id="CP122537">
    <property type="protein sequence ID" value="WGH77618.1"/>
    <property type="molecule type" value="Genomic_DNA"/>
</dbReference>
<evidence type="ECO:0000256" key="7">
    <source>
        <dbReference type="HAMAP-Rule" id="MF_01147"/>
    </source>
</evidence>
<proteinExistence type="inferred from homology"/>
<dbReference type="GO" id="GO:0008961">
    <property type="term" value="F:phosphatidylglycerol-prolipoprotein diacylglyceryl transferase activity"/>
    <property type="evidence" value="ECO:0007669"/>
    <property type="project" value="UniProtKB-EC"/>
</dbReference>
<dbReference type="Proteomes" id="UP001243420">
    <property type="component" value="Chromosome"/>
</dbReference>
<feature type="binding site" evidence="7">
    <location>
        <position position="152"/>
    </location>
    <ligand>
        <name>a 1,2-diacyl-sn-glycero-3-phospho-(1'-sn-glycerol)</name>
        <dbReference type="ChEBI" id="CHEBI:64716"/>
    </ligand>
</feature>
<dbReference type="EC" id="2.5.1.145" evidence="7"/>
<keyword evidence="3 7" id="KW-0808">Transferase</keyword>
<feature type="transmembrane region" description="Helical" evidence="7">
    <location>
        <begin position="196"/>
        <end position="214"/>
    </location>
</feature>
<comment type="function">
    <text evidence="7">Catalyzes the transfer of the diacylglyceryl group from phosphatidylglycerol to the sulfhydryl group of the N-terminal cysteine of a prolipoprotein, the first step in the formation of mature lipoproteins.</text>
</comment>
<keyword evidence="6 7" id="KW-0472">Membrane</keyword>
<dbReference type="HAMAP" id="MF_01147">
    <property type="entry name" value="Lgt"/>
    <property type="match status" value="1"/>
</dbReference>
<evidence type="ECO:0000256" key="5">
    <source>
        <dbReference type="ARBA" id="ARBA00022989"/>
    </source>
</evidence>